<dbReference type="VEuPathDB" id="FungiDB:HMPREF1544_06766"/>
<feature type="region of interest" description="Disordered" evidence="2">
    <location>
        <begin position="1"/>
        <end position="39"/>
    </location>
</feature>
<feature type="region of interest" description="Disordered" evidence="2">
    <location>
        <begin position="694"/>
        <end position="720"/>
    </location>
</feature>
<feature type="compositionally biased region" description="Polar residues" evidence="2">
    <location>
        <begin position="8"/>
        <end position="26"/>
    </location>
</feature>
<dbReference type="InParanoid" id="S2J9T1"/>
<keyword evidence="3" id="KW-0472">Membrane</keyword>
<dbReference type="AlphaFoldDB" id="S2J9T1"/>
<sequence>MRTKTRQIDSFTPGETNVNAAASLQKPQGRHRAEKHTESDKKRYMGALKRQFRFRLRSEINKCNQDKKKDFDGLLKSLLAAKRLPKGIVTDAEASIKATDQPIQQFLNSNYRQKNLQTVNLWRDYVKKNFDDVKKFVLKGDDGDDDLSEQSDNDEEVEETEEEEEYQDIQQRTCSASLSSIIRKDLPPAVRQAFMDTINITIVQVSNYMAEFSKQVLKIALLFNDHAFSKQNRRIALVPQEGISLGPVLPVGYLDYTVRVPKPVDADCLKDPDFCSKYSQLFQLPHLELIHSTYYGALGVQESSLKATPLHRENVEAVPRDDPSPYEALSSHAMKMARQLYETNFQNMWADSTTVNKLLTRLLRFLLLIHLCPDQDRDFKAKKKELQDKSKGKGKGKGKQVLRDTNTSIPVESISLINKTRNGRRRLFRNEQQRKKKHEDKGNTRAAERCQVRLDTYREVLARERREREDQRGETYQQQQPVESYDIEEQLVQDEIKAEKSQDISKRRLGKLVQVARSALFHNDVISQAYIEKKLEQATEKEIAVISRIVVFVKPYIPPKVNYRSFAFQLPFVLMANQVLRSIGRESQVVKITPIVSPTSLKALVIDTATLFSLFCSKDSTSKMYLQDYSGRLIQAKSALYHKDAVLGSFFDMQKLHSLSKDYGMEFNHRMHILPGLKTVRISGIVSIMRTKPKTLEPAKADNQDMPSDENEHDDETLAKLNDRKTALEKLLRDRTKELHQFLVENGSVRSRRKEWKQKPDERQDIGSKRYNLKVETRERMTRHRHPNTVPATNPIIIDSKPSLHKAEECELSDRVSLTNAVFAGTDNGLIKTTETVFFDIERFALHLELYRHFYISEDPMDIEDIVPSTCLNLPETHTVGPKQIAQQTGLTSYTSSLVSKKKRTAAGHQVMEAEELLSGCSIHQSTTAEELDRNYQVHEQCRNPVRSFYYSNNQCKRRRHLELSKRRACDRIAAAERKASGFKEGGKALVMFVGDRGHGVGSRIKGHQRFGGTWKQDIHGRYTPTVITNEYNSSQTCLFCFRKLSHPLKTIGDKVKTINGSFVCINNKCPNAFKVVCRDQVSALAIGLAGLASILFGVTFPCFDQQPSRLKRQQFNDLALSFLEQKQQQA</sequence>
<keyword evidence="3" id="KW-1133">Transmembrane helix</keyword>
<evidence type="ECO:0000256" key="3">
    <source>
        <dbReference type="SAM" id="Phobius"/>
    </source>
</evidence>
<feature type="region of interest" description="Disordered" evidence="2">
    <location>
        <begin position="141"/>
        <end position="169"/>
    </location>
</feature>
<dbReference type="Proteomes" id="UP000014254">
    <property type="component" value="Unassembled WGS sequence"/>
</dbReference>
<dbReference type="OrthoDB" id="2289268at2759"/>
<feature type="transmembrane region" description="Helical" evidence="3">
    <location>
        <begin position="1082"/>
        <end position="1104"/>
    </location>
</feature>
<accession>S2J9T1</accession>
<keyword evidence="3" id="KW-0812">Transmembrane</keyword>
<keyword evidence="1" id="KW-0175">Coiled coil</keyword>
<feature type="region of interest" description="Disordered" evidence="2">
    <location>
        <begin position="383"/>
        <end position="405"/>
    </location>
</feature>
<name>S2J9T1_MUCC1</name>
<dbReference type="OMA" id="WMEASEQ"/>
<feature type="compositionally biased region" description="Acidic residues" evidence="2">
    <location>
        <begin position="142"/>
        <end position="167"/>
    </location>
</feature>
<feature type="region of interest" description="Disordered" evidence="2">
    <location>
        <begin position="422"/>
        <end position="447"/>
    </location>
</feature>
<feature type="compositionally biased region" description="Basic and acidic residues" evidence="2">
    <location>
        <begin position="694"/>
        <end position="703"/>
    </location>
</feature>
<evidence type="ECO:0000313" key="4">
    <source>
        <dbReference type="EMBL" id="EPB86404.1"/>
    </source>
</evidence>
<feature type="coiled-coil region" evidence="1">
    <location>
        <begin position="447"/>
        <end position="474"/>
    </location>
</feature>
<reference evidence="5" key="1">
    <citation type="submission" date="2013-05" db="EMBL/GenBank/DDBJ databases">
        <title>The Genome sequence of Mucor circinelloides f. circinelloides 1006PhL.</title>
        <authorList>
            <consortium name="The Broad Institute Genomics Platform"/>
            <person name="Cuomo C."/>
            <person name="Earl A."/>
            <person name="Findley K."/>
            <person name="Lee S.C."/>
            <person name="Walker B."/>
            <person name="Young S."/>
            <person name="Zeng Q."/>
            <person name="Gargeya S."/>
            <person name="Fitzgerald M."/>
            <person name="Haas B."/>
            <person name="Abouelleil A."/>
            <person name="Allen A.W."/>
            <person name="Alvarado L."/>
            <person name="Arachchi H.M."/>
            <person name="Berlin A.M."/>
            <person name="Chapman S.B."/>
            <person name="Gainer-Dewar J."/>
            <person name="Goldberg J."/>
            <person name="Griggs A."/>
            <person name="Gujja S."/>
            <person name="Hansen M."/>
            <person name="Howarth C."/>
            <person name="Imamovic A."/>
            <person name="Ireland A."/>
            <person name="Larimer J."/>
            <person name="McCowan C."/>
            <person name="Murphy C."/>
            <person name="Pearson M."/>
            <person name="Poon T.W."/>
            <person name="Priest M."/>
            <person name="Roberts A."/>
            <person name="Saif S."/>
            <person name="Shea T."/>
            <person name="Sisk P."/>
            <person name="Sykes S."/>
            <person name="Wortman J."/>
            <person name="Nusbaum C."/>
            <person name="Birren B."/>
        </authorList>
    </citation>
    <scope>NUCLEOTIDE SEQUENCE [LARGE SCALE GENOMIC DNA]</scope>
    <source>
        <strain evidence="5">1006PhL</strain>
    </source>
</reference>
<evidence type="ECO:0000256" key="1">
    <source>
        <dbReference type="SAM" id="Coils"/>
    </source>
</evidence>
<proteinExistence type="predicted"/>
<gene>
    <name evidence="4" type="ORF">HMPREF1544_06766</name>
</gene>
<keyword evidence="5" id="KW-1185">Reference proteome</keyword>
<evidence type="ECO:0000313" key="5">
    <source>
        <dbReference type="Proteomes" id="UP000014254"/>
    </source>
</evidence>
<evidence type="ECO:0000256" key="2">
    <source>
        <dbReference type="SAM" id="MobiDB-lite"/>
    </source>
</evidence>
<dbReference type="STRING" id="1220926.S2J9T1"/>
<feature type="compositionally biased region" description="Basic and acidic residues" evidence="2">
    <location>
        <begin position="428"/>
        <end position="447"/>
    </location>
</feature>
<protein>
    <submittedName>
        <fullName evidence="4">Uncharacterized protein</fullName>
    </submittedName>
</protein>
<dbReference type="eggNOG" id="ENOG502RAWN">
    <property type="taxonomic scope" value="Eukaryota"/>
</dbReference>
<organism evidence="4 5">
    <name type="scientific">Mucor circinelloides f. circinelloides (strain 1006PhL)</name>
    <name type="common">Mucormycosis agent</name>
    <name type="synonym">Calyptromyces circinelloides</name>
    <dbReference type="NCBI Taxonomy" id="1220926"/>
    <lineage>
        <taxon>Eukaryota</taxon>
        <taxon>Fungi</taxon>
        <taxon>Fungi incertae sedis</taxon>
        <taxon>Mucoromycota</taxon>
        <taxon>Mucoromycotina</taxon>
        <taxon>Mucoromycetes</taxon>
        <taxon>Mucorales</taxon>
        <taxon>Mucorineae</taxon>
        <taxon>Mucoraceae</taxon>
        <taxon>Mucor</taxon>
    </lineage>
</organism>
<dbReference type="EMBL" id="KE123989">
    <property type="protein sequence ID" value="EPB86404.1"/>
    <property type="molecule type" value="Genomic_DNA"/>
</dbReference>